<keyword evidence="3" id="KW-1185">Reference proteome</keyword>
<evidence type="ECO:0000313" key="2">
    <source>
        <dbReference type="EMBL" id="VDI36149.1"/>
    </source>
</evidence>
<evidence type="ECO:0000313" key="3">
    <source>
        <dbReference type="Proteomes" id="UP000596742"/>
    </source>
</evidence>
<dbReference type="Proteomes" id="UP000596742">
    <property type="component" value="Unassembled WGS sequence"/>
</dbReference>
<evidence type="ECO:0000256" key="1">
    <source>
        <dbReference type="SAM" id="MobiDB-lite"/>
    </source>
</evidence>
<feature type="region of interest" description="Disordered" evidence="1">
    <location>
        <begin position="55"/>
        <end position="81"/>
    </location>
</feature>
<protein>
    <submittedName>
        <fullName evidence="2">Uncharacterized protein</fullName>
    </submittedName>
</protein>
<proteinExistence type="predicted"/>
<organism evidence="2 3">
    <name type="scientific">Mytilus galloprovincialis</name>
    <name type="common">Mediterranean mussel</name>
    <dbReference type="NCBI Taxonomy" id="29158"/>
    <lineage>
        <taxon>Eukaryota</taxon>
        <taxon>Metazoa</taxon>
        <taxon>Spiralia</taxon>
        <taxon>Lophotrochozoa</taxon>
        <taxon>Mollusca</taxon>
        <taxon>Bivalvia</taxon>
        <taxon>Autobranchia</taxon>
        <taxon>Pteriomorphia</taxon>
        <taxon>Mytilida</taxon>
        <taxon>Mytiloidea</taxon>
        <taxon>Mytilidae</taxon>
        <taxon>Mytilinae</taxon>
        <taxon>Mytilus</taxon>
    </lineage>
</organism>
<name>A0A8B6EKC9_MYTGA</name>
<dbReference type="AlphaFoldDB" id="A0A8B6EKC9"/>
<dbReference type="OrthoDB" id="6194936at2759"/>
<comment type="caution">
    <text evidence="2">The sequence shown here is derived from an EMBL/GenBank/DDBJ whole genome shotgun (WGS) entry which is preliminary data.</text>
</comment>
<accession>A0A8B6EKC9</accession>
<dbReference type="EMBL" id="UYJE01005308">
    <property type="protein sequence ID" value="VDI36149.1"/>
    <property type="molecule type" value="Genomic_DNA"/>
</dbReference>
<reference evidence="2" key="1">
    <citation type="submission" date="2018-11" db="EMBL/GenBank/DDBJ databases">
        <authorList>
            <person name="Alioto T."/>
            <person name="Alioto T."/>
        </authorList>
    </citation>
    <scope>NUCLEOTIDE SEQUENCE</scope>
</reference>
<sequence length="148" mass="17779">MDGEKRQTFGHEVVRRIRSFVFGKKKEKHSTNNPFIYCGNIKLLRLTNIKIKSTNQEEGQQQKKYEEEEQQQESNEKEGKKEGKIPFSLFVKCVKNSLSTKQSRQQLFRQSYTYFWDFLFGDAAAKVRMAEEEYYNEFYADFDDEEFY</sequence>
<gene>
    <name evidence="2" type="ORF">MGAL_10B049358</name>
</gene>